<name>A0ABS8C405_9ALTE</name>
<keyword evidence="3" id="KW-1185">Reference proteome</keyword>
<protein>
    <recommendedName>
        <fullName evidence="4">Phage shock protein B</fullName>
    </recommendedName>
</protein>
<evidence type="ECO:0008006" key="4">
    <source>
        <dbReference type="Google" id="ProtNLM"/>
    </source>
</evidence>
<keyword evidence="1" id="KW-0472">Membrane</keyword>
<sequence length="74" mass="8459">MDIGVVVIVVVAIVGGCFYDAMKMRYKYQHLASGKGDKEIQEELQKVKTRLAALESIVTDKKYQLNEEINRLNR</sequence>
<feature type="transmembrane region" description="Helical" evidence="1">
    <location>
        <begin position="6"/>
        <end position="22"/>
    </location>
</feature>
<keyword evidence="1" id="KW-0812">Transmembrane</keyword>
<gene>
    <name evidence="2" type="ORF">JAO78_009580</name>
</gene>
<dbReference type="RefSeq" id="WP_226751124.1">
    <property type="nucleotide sequence ID" value="NZ_JAEINI020000005.1"/>
</dbReference>
<accession>A0ABS8C405</accession>
<reference evidence="2 3" key="1">
    <citation type="submission" date="2021-10" db="EMBL/GenBank/DDBJ databases">
        <title>Alishewanella koreense sp. nov. isolated from seawater of southwestern coast in South Korea and the proposal for the reclassification of Rheinheimera perlucida and Rheinheimera tuosuensis as Arsukibacterium perlucida and Arsukibacterium tuosuensis.</title>
        <authorList>
            <person name="Kim K.H."/>
            <person name="Ruan W."/>
            <person name="Kim K.R."/>
            <person name="Baek J.H."/>
            <person name="Jeon C.O."/>
        </authorList>
    </citation>
    <scope>NUCLEOTIDE SEQUENCE [LARGE SCALE GENOMIC DNA]</scope>
    <source>
        <strain evidence="2 3">16-MA</strain>
    </source>
</reference>
<evidence type="ECO:0000313" key="3">
    <source>
        <dbReference type="Proteomes" id="UP000633814"/>
    </source>
</evidence>
<dbReference type="EMBL" id="JAEINI020000005">
    <property type="protein sequence ID" value="MCB5227063.1"/>
    <property type="molecule type" value="Genomic_DNA"/>
</dbReference>
<dbReference type="Proteomes" id="UP000633814">
    <property type="component" value="Unassembled WGS sequence"/>
</dbReference>
<evidence type="ECO:0000313" key="2">
    <source>
        <dbReference type="EMBL" id="MCB5227063.1"/>
    </source>
</evidence>
<evidence type="ECO:0000256" key="1">
    <source>
        <dbReference type="SAM" id="Phobius"/>
    </source>
</evidence>
<proteinExistence type="predicted"/>
<organism evidence="2 3">
    <name type="scientific">Alishewanella maricola</name>
    <dbReference type="NCBI Taxonomy" id="2795740"/>
    <lineage>
        <taxon>Bacteria</taxon>
        <taxon>Pseudomonadati</taxon>
        <taxon>Pseudomonadota</taxon>
        <taxon>Gammaproteobacteria</taxon>
        <taxon>Alteromonadales</taxon>
        <taxon>Alteromonadaceae</taxon>
        <taxon>Alishewanella</taxon>
    </lineage>
</organism>
<comment type="caution">
    <text evidence="2">The sequence shown here is derived from an EMBL/GenBank/DDBJ whole genome shotgun (WGS) entry which is preliminary data.</text>
</comment>
<keyword evidence="1" id="KW-1133">Transmembrane helix</keyword>